<dbReference type="CDD" id="cd06464">
    <property type="entry name" value="ACD_sHsps-like"/>
    <property type="match status" value="1"/>
</dbReference>
<reference evidence="4 5" key="1">
    <citation type="submission" date="2019-03" db="EMBL/GenBank/DDBJ databases">
        <title>Genomics of glacier-inhabiting Cryobacterium strains.</title>
        <authorList>
            <person name="Liu Q."/>
            <person name="Xin Y.-H."/>
        </authorList>
    </citation>
    <scope>NUCLEOTIDE SEQUENCE [LARGE SCALE GENOMIC DNA]</scope>
    <source>
        <strain evidence="4 5">TMT2-48-2</strain>
    </source>
</reference>
<keyword evidence="5" id="KW-1185">Reference proteome</keyword>
<evidence type="ECO:0000256" key="2">
    <source>
        <dbReference type="RuleBase" id="RU003616"/>
    </source>
</evidence>
<gene>
    <name evidence="4" type="ORF">E3T23_13110</name>
</gene>
<dbReference type="InterPro" id="IPR002068">
    <property type="entry name" value="A-crystallin/Hsp20_dom"/>
</dbReference>
<feature type="domain" description="SHSP" evidence="3">
    <location>
        <begin position="19"/>
        <end position="136"/>
    </location>
</feature>
<accession>A0A4R8XIU0</accession>
<comment type="similarity">
    <text evidence="1 2">Belongs to the small heat shock protein (HSP20) family.</text>
</comment>
<dbReference type="PANTHER" id="PTHR11527">
    <property type="entry name" value="HEAT-SHOCK PROTEIN 20 FAMILY MEMBER"/>
    <property type="match status" value="1"/>
</dbReference>
<dbReference type="Proteomes" id="UP000298433">
    <property type="component" value="Unassembled WGS sequence"/>
</dbReference>
<organism evidence="4 5">
    <name type="scientific">Cryobacterium cheniae</name>
    <dbReference type="NCBI Taxonomy" id="1259262"/>
    <lineage>
        <taxon>Bacteria</taxon>
        <taxon>Bacillati</taxon>
        <taxon>Actinomycetota</taxon>
        <taxon>Actinomycetes</taxon>
        <taxon>Micrococcales</taxon>
        <taxon>Microbacteriaceae</taxon>
        <taxon>Cryobacterium</taxon>
    </lineage>
</organism>
<dbReference type="Gene3D" id="2.60.40.790">
    <property type="match status" value="1"/>
</dbReference>
<evidence type="ECO:0000256" key="1">
    <source>
        <dbReference type="PROSITE-ProRule" id="PRU00285"/>
    </source>
</evidence>
<sequence>MAGIAKRERFEMPEPVRRFFEGDWDTPAMRVEEFRDGGNLVVKAEMPGIDPEKDVDVSVSDGVLHIQAERQEKTEHKDKDGYRTEFRYGSFTRDIVLPRGVKEEDVTASYRDGVLEVRVPVPEGSEVPKKVTVARS</sequence>
<dbReference type="InterPro" id="IPR008978">
    <property type="entry name" value="HSP20-like_chaperone"/>
</dbReference>
<comment type="caution">
    <text evidence="4">The sequence shown here is derived from an EMBL/GenBank/DDBJ whole genome shotgun (WGS) entry which is preliminary data.</text>
</comment>
<dbReference type="SUPFAM" id="SSF49764">
    <property type="entry name" value="HSP20-like chaperones"/>
    <property type="match status" value="1"/>
</dbReference>
<evidence type="ECO:0000313" key="5">
    <source>
        <dbReference type="Proteomes" id="UP000298433"/>
    </source>
</evidence>
<dbReference type="InterPro" id="IPR031107">
    <property type="entry name" value="Small_HSP"/>
</dbReference>
<dbReference type="AlphaFoldDB" id="A0A4R8XIU0"/>
<dbReference type="PROSITE" id="PS01031">
    <property type="entry name" value="SHSP"/>
    <property type="match status" value="1"/>
</dbReference>
<proteinExistence type="inferred from homology"/>
<name>A0A4R8XIU0_9MICO</name>
<dbReference type="Pfam" id="PF00011">
    <property type="entry name" value="HSP20"/>
    <property type="match status" value="1"/>
</dbReference>
<protein>
    <submittedName>
        <fullName evidence="4">Hsp20/alpha crystallin family protein</fullName>
    </submittedName>
</protein>
<evidence type="ECO:0000313" key="4">
    <source>
        <dbReference type="EMBL" id="TFC77646.1"/>
    </source>
</evidence>
<dbReference type="EMBL" id="SOGN01000054">
    <property type="protein sequence ID" value="TFC77646.1"/>
    <property type="molecule type" value="Genomic_DNA"/>
</dbReference>
<dbReference type="RefSeq" id="WP_134370884.1">
    <property type="nucleotide sequence ID" value="NZ_SOGN01000054.1"/>
</dbReference>
<dbReference type="OrthoDB" id="3855217at2"/>
<evidence type="ECO:0000259" key="3">
    <source>
        <dbReference type="PROSITE" id="PS01031"/>
    </source>
</evidence>